<dbReference type="PANTHER" id="PTHR16276:SF1">
    <property type="entry name" value="SMALL RIBOSOMAL SUBUNIT PROTEIN MS39"/>
    <property type="match status" value="1"/>
</dbReference>
<organism evidence="8 9">
    <name type="scientific">Arctia plantaginis</name>
    <name type="common">Wood tiger moth</name>
    <name type="synonym">Phalaena plantaginis</name>
    <dbReference type="NCBI Taxonomy" id="874455"/>
    <lineage>
        <taxon>Eukaryota</taxon>
        <taxon>Metazoa</taxon>
        <taxon>Ecdysozoa</taxon>
        <taxon>Arthropoda</taxon>
        <taxon>Hexapoda</taxon>
        <taxon>Insecta</taxon>
        <taxon>Pterygota</taxon>
        <taxon>Neoptera</taxon>
        <taxon>Endopterygota</taxon>
        <taxon>Lepidoptera</taxon>
        <taxon>Glossata</taxon>
        <taxon>Ditrysia</taxon>
        <taxon>Noctuoidea</taxon>
        <taxon>Erebidae</taxon>
        <taxon>Arctiinae</taxon>
        <taxon>Arctia</taxon>
    </lineage>
</organism>
<accession>A0A8S0Z6G5</accession>
<reference evidence="8 9" key="1">
    <citation type="submission" date="2020-04" db="EMBL/GenBank/DDBJ databases">
        <authorList>
            <person name="Wallbank WR R."/>
            <person name="Pardo Diaz C."/>
            <person name="Kozak K."/>
            <person name="Martin S."/>
            <person name="Jiggins C."/>
            <person name="Moest M."/>
            <person name="Warren A I."/>
            <person name="Byers J.R.P. K."/>
            <person name="Montejo-Kovacevich G."/>
            <person name="Yen C E."/>
        </authorList>
    </citation>
    <scope>NUCLEOTIDE SEQUENCE [LARGE SCALE GENOMIC DNA]</scope>
</reference>
<name>A0A8S0Z6G5_ARCPL</name>
<dbReference type="Proteomes" id="UP000494106">
    <property type="component" value="Unassembled WGS sequence"/>
</dbReference>
<feature type="chain" id="PRO_5035822022" description="Chitin-binding type-2 domain-containing protein" evidence="6">
    <location>
        <begin position="19"/>
        <end position="867"/>
    </location>
</feature>
<dbReference type="PROSITE" id="PS50940">
    <property type="entry name" value="CHIT_BIND_II"/>
    <property type="match status" value="1"/>
</dbReference>
<gene>
    <name evidence="8" type="ORF">APLA_LOCUS3692</name>
</gene>
<feature type="region of interest" description="Disordered" evidence="5">
    <location>
        <begin position="842"/>
        <end position="867"/>
    </location>
</feature>
<evidence type="ECO:0000256" key="5">
    <source>
        <dbReference type="SAM" id="MobiDB-lite"/>
    </source>
</evidence>
<evidence type="ECO:0000313" key="8">
    <source>
        <dbReference type="EMBL" id="CAB3228568.1"/>
    </source>
</evidence>
<dbReference type="InterPro" id="IPR037387">
    <property type="entry name" value="PTCD3"/>
</dbReference>
<dbReference type="PANTHER" id="PTHR16276">
    <property type="entry name" value="PENTATRICOPEPTIDE REPEAT DOMAIN-CONTAINING PROTEIN 3"/>
    <property type="match status" value="1"/>
</dbReference>
<dbReference type="InterPro" id="IPR055063">
    <property type="entry name" value="Rib_mS39_PPR"/>
</dbReference>
<evidence type="ECO:0000256" key="1">
    <source>
        <dbReference type="ARBA" id="ARBA00004173"/>
    </source>
</evidence>
<dbReference type="GO" id="GO:0005576">
    <property type="term" value="C:extracellular region"/>
    <property type="evidence" value="ECO:0007669"/>
    <property type="project" value="InterPro"/>
</dbReference>
<dbReference type="EMBL" id="CADEBC010000346">
    <property type="protein sequence ID" value="CAB3228568.1"/>
    <property type="molecule type" value="Genomic_DNA"/>
</dbReference>
<evidence type="ECO:0000256" key="4">
    <source>
        <dbReference type="ARBA" id="ARBA00023128"/>
    </source>
</evidence>
<evidence type="ECO:0000256" key="3">
    <source>
        <dbReference type="ARBA" id="ARBA00022946"/>
    </source>
</evidence>
<evidence type="ECO:0000256" key="6">
    <source>
        <dbReference type="SAM" id="SignalP"/>
    </source>
</evidence>
<feature type="compositionally biased region" description="Low complexity" evidence="5">
    <location>
        <begin position="846"/>
        <end position="861"/>
    </location>
</feature>
<feature type="domain" description="Chitin-binding type-2" evidence="7">
    <location>
        <begin position="54"/>
        <end position="112"/>
    </location>
</feature>
<evidence type="ECO:0000256" key="2">
    <source>
        <dbReference type="ARBA" id="ARBA00022737"/>
    </source>
</evidence>
<keyword evidence="3" id="KW-0809">Transit peptide</keyword>
<dbReference type="Gene3D" id="1.25.40.10">
    <property type="entry name" value="Tetratricopeptide repeat domain"/>
    <property type="match status" value="1"/>
</dbReference>
<dbReference type="GO" id="GO:0008061">
    <property type="term" value="F:chitin binding"/>
    <property type="evidence" value="ECO:0007669"/>
    <property type="project" value="InterPro"/>
</dbReference>
<comment type="caution">
    <text evidence="8">The sequence shown here is derived from an EMBL/GenBank/DDBJ whole genome shotgun (WGS) entry which is preliminary data.</text>
</comment>
<comment type="subcellular location">
    <subcellularLocation>
        <location evidence="1">Mitochondrion</location>
    </subcellularLocation>
</comment>
<keyword evidence="6" id="KW-0732">Signal</keyword>
<dbReference type="GO" id="GO:0043024">
    <property type="term" value="F:ribosomal small subunit binding"/>
    <property type="evidence" value="ECO:0007669"/>
    <property type="project" value="InterPro"/>
</dbReference>
<protein>
    <recommendedName>
        <fullName evidence="7">Chitin-binding type-2 domain-containing protein</fullName>
    </recommendedName>
</protein>
<dbReference type="GO" id="GO:0005739">
    <property type="term" value="C:mitochondrion"/>
    <property type="evidence" value="ECO:0007669"/>
    <property type="project" value="UniProtKB-SubCell"/>
</dbReference>
<dbReference type="GO" id="GO:0019843">
    <property type="term" value="F:rRNA binding"/>
    <property type="evidence" value="ECO:0007669"/>
    <property type="project" value="InterPro"/>
</dbReference>
<dbReference type="AlphaFoldDB" id="A0A8S0Z6G5"/>
<sequence length="867" mass="96323">MKYLVLFLFIGLCHRVSQTTSCTERGKFPNDENHDCRGYVICLIGGINNFTQYKLSCPQEPGNANCGSKSFISCIMGISEMATARIIECPLNTTFNSSSKMCIEERQTTCNSTILSPYPSSIDRNQTKINITTTTSKPYHPNNAAPTISVMYSNIVVPRQWTRLACLCRSLSTIEGQKLPQSSKSSDGISPPPRIPRGPTDILQALASTVGPDPTAAHYKYHDDPYLIPLSNFRKRAYALSAEAGRKAAAWIRDEHANLFTTREWDPPTKMKTPYFNADPQIEAFAPRPIYNDESQVTEEDLKYTIQNALLEDSVKVFQLLGGVEGVNNALKLQLLQLMCFYNEKEPESMEWIEEKWFAGNTRDRHSTTWRLGGLADSIFTSMEPKTSEAYCALIQGMAKYYQAERAHALTKEAIEKGIQLSTSVYNSLIGCVGYLKEGTALRIEALKALLVEMREQGFTPNDGTLTACLHSISAWGGGKALQQLALQTVAEFRELGIHPGLSAYYYLLCLFCKERGPRIDIMSAIIKDLEQRDNIDVKESTDTNFFITAMGVCSDHLQDIKMAERLHALLMKGDNYKLVGDAYKESIYYRHYVTVACRHAPFEKTTELLDTLVPNIYVPEPSVMEEIIKSLEVGGAGDRLAQAWSQLVVFGHAKRVRLVERLLDAMISCYEYQSEEVKRKMRLAAIDVLNYGEMTEEIEETKDRRTPQQKLSATALCNIIHMCSDTQDASDSAWDSISSALQRLRREEAAGVPREPQALTEVAQKAATLGKHGIAASAVTYLAECGFEEAVTASVQVLGTILNRSTQEVEQMLSQKEVDFAATLQPSALALAEAYNLAKMGTPTSQDSTSRSSSSSSDSDSSSDDE</sequence>
<keyword evidence="4" id="KW-0496">Mitochondrion</keyword>
<dbReference type="Pfam" id="PF22330">
    <property type="entry name" value="Rib_mS39_PPR"/>
    <property type="match status" value="1"/>
</dbReference>
<feature type="region of interest" description="Disordered" evidence="5">
    <location>
        <begin position="178"/>
        <end position="200"/>
    </location>
</feature>
<dbReference type="OrthoDB" id="185373at2759"/>
<dbReference type="GO" id="GO:0032543">
    <property type="term" value="P:mitochondrial translation"/>
    <property type="evidence" value="ECO:0007669"/>
    <property type="project" value="InterPro"/>
</dbReference>
<dbReference type="InterPro" id="IPR011990">
    <property type="entry name" value="TPR-like_helical_dom_sf"/>
</dbReference>
<dbReference type="InterPro" id="IPR002557">
    <property type="entry name" value="Chitin-bd_dom"/>
</dbReference>
<keyword evidence="2" id="KW-0677">Repeat</keyword>
<keyword evidence="9" id="KW-1185">Reference proteome</keyword>
<evidence type="ECO:0000259" key="7">
    <source>
        <dbReference type="PROSITE" id="PS50940"/>
    </source>
</evidence>
<feature type="signal peptide" evidence="6">
    <location>
        <begin position="1"/>
        <end position="18"/>
    </location>
</feature>
<proteinExistence type="predicted"/>
<evidence type="ECO:0000313" key="9">
    <source>
        <dbReference type="Proteomes" id="UP000494106"/>
    </source>
</evidence>